<accession>A0AAV7VIV0</accession>
<proteinExistence type="predicted"/>
<keyword evidence="2" id="KW-1185">Reference proteome</keyword>
<evidence type="ECO:0000313" key="1">
    <source>
        <dbReference type="EMBL" id="KAJ1200455.1"/>
    </source>
</evidence>
<dbReference type="EMBL" id="JANPWB010000003">
    <property type="protein sequence ID" value="KAJ1200455.1"/>
    <property type="molecule type" value="Genomic_DNA"/>
</dbReference>
<evidence type="ECO:0000313" key="2">
    <source>
        <dbReference type="Proteomes" id="UP001066276"/>
    </source>
</evidence>
<dbReference type="Proteomes" id="UP001066276">
    <property type="component" value="Chromosome 2_1"/>
</dbReference>
<sequence>MLLLTYPCAGYGCWWRVREEVTEKNVLLKVSVSSVGGWGRRWCGMSLSHLNLALASVEDVLEWSSPPTVLSAEVRRVAGAMLAAGAVGGKRLQLPGSARHILPVFYFFFLPCWGQLAGSDRCRRAVRAVFSLSSFPAVRTGGAGVCWGRTGGLWSRQDAVRARLCTCQAVQVGRGPRLVGAARWGVAATKHGRPTSSPIVMSGGWGATQWHRRAMKIAGLGADKSDIGEDPARLLVE</sequence>
<reference evidence="1" key="1">
    <citation type="journal article" date="2022" name="bioRxiv">
        <title>Sequencing and chromosome-scale assembly of the giantPleurodeles waltlgenome.</title>
        <authorList>
            <person name="Brown T."/>
            <person name="Elewa A."/>
            <person name="Iarovenko S."/>
            <person name="Subramanian E."/>
            <person name="Araus A.J."/>
            <person name="Petzold A."/>
            <person name="Susuki M."/>
            <person name="Suzuki K.-i.T."/>
            <person name="Hayashi T."/>
            <person name="Toyoda A."/>
            <person name="Oliveira C."/>
            <person name="Osipova E."/>
            <person name="Leigh N.D."/>
            <person name="Simon A."/>
            <person name="Yun M.H."/>
        </authorList>
    </citation>
    <scope>NUCLEOTIDE SEQUENCE</scope>
    <source>
        <strain evidence="1">20211129_DDA</strain>
        <tissue evidence="1">Liver</tissue>
    </source>
</reference>
<comment type="caution">
    <text evidence="1">The sequence shown here is derived from an EMBL/GenBank/DDBJ whole genome shotgun (WGS) entry which is preliminary data.</text>
</comment>
<dbReference type="AlphaFoldDB" id="A0AAV7VIV0"/>
<name>A0AAV7VIV0_PLEWA</name>
<organism evidence="1 2">
    <name type="scientific">Pleurodeles waltl</name>
    <name type="common">Iberian ribbed newt</name>
    <dbReference type="NCBI Taxonomy" id="8319"/>
    <lineage>
        <taxon>Eukaryota</taxon>
        <taxon>Metazoa</taxon>
        <taxon>Chordata</taxon>
        <taxon>Craniata</taxon>
        <taxon>Vertebrata</taxon>
        <taxon>Euteleostomi</taxon>
        <taxon>Amphibia</taxon>
        <taxon>Batrachia</taxon>
        <taxon>Caudata</taxon>
        <taxon>Salamandroidea</taxon>
        <taxon>Salamandridae</taxon>
        <taxon>Pleurodelinae</taxon>
        <taxon>Pleurodeles</taxon>
    </lineage>
</organism>
<protein>
    <submittedName>
        <fullName evidence="1">Uncharacterized protein</fullName>
    </submittedName>
</protein>
<gene>
    <name evidence="1" type="ORF">NDU88_004279</name>
</gene>